<accession>A0A285I0K3</accession>
<dbReference type="InterPro" id="IPR041698">
    <property type="entry name" value="Methyltransf_25"/>
</dbReference>
<dbReference type="Gene3D" id="3.40.50.150">
    <property type="entry name" value="Vaccinia Virus protein VP39"/>
    <property type="match status" value="1"/>
</dbReference>
<evidence type="ECO:0000313" key="4">
    <source>
        <dbReference type="EMBL" id="SNY40586.1"/>
    </source>
</evidence>
<keyword evidence="4" id="KW-0830">Ubiquinone</keyword>
<evidence type="ECO:0000256" key="2">
    <source>
        <dbReference type="ARBA" id="ARBA00022679"/>
    </source>
</evidence>
<dbReference type="SUPFAM" id="SSF53335">
    <property type="entry name" value="S-adenosyl-L-methionine-dependent methyltransferases"/>
    <property type="match status" value="1"/>
</dbReference>
<reference evidence="5" key="1">
    <citation type="submission" date="2017-09" db="EMBL/GenBank/DDBJ databases">
        <authorList>
            <person name="Varghese N."/>
            <person name="Submissions S."/>
        </authorList>
    </citation>
    <scope>NUCLEOTIDE SEQUENCE [LARGE SCALE GENOMIC DNA]</scope>
    <source>
        <strain evidence="5">MSL47</strain>
    </source>
</reference>
<dbReference type="Proteomes" id="UP000219573">
    <property type="component" value="Unassembled WGS sequence"/>
</dbReference>
<dbReference type="GO" id="GO:0032259">
    <property type="term" value="P:methylation"/>
    <property type="evidence" value="ECO:0007669"/>
    <property type="project" value="UniProtKB-KW"/>
</dbReference>
<gene>
    <name evidence="4" type="ORF">SAMN06265827_12715</name>
</gene>
<keyword evidence="2" id="KW-0808">Transferase</keyword>
<dbReference type="GO" id="GO:0008168">
    <property type="term" value="F:methyltransferase activity"/>
    <property type="evidence" value="ECO:0007669"/>
    <property type="project" value="UniProtKB-KW"/>
</dbReference>
<dbReference type="OrthoDB" id="9774345at2"/>
<proteinExistence type="predicted"/>
<evidence type="ECO:0000313" key="5">
    <source>
        <dbReference type="Proteomes" id="UP000219573"/>
    </source>
</evidence>
<sequence length="209" mass="24233">MEKTEKTITAYNKNSEDYTNKFMNFPLYEKKIKEFISFLDCGNEVLDLGCGPGNVLKWLCSSGKEFSITGVDFSEKMLKIAEKNIPEGKFYCEDITNISFDESTFDVIILSFCIVHLDDNEMKVVLEKVSKYLRNKGKIYLSFMEGKEPGFETTSFSKEEIYYNYYEADKVRDLLANYDFEILKLSKQDYPEPDGSVTTDVFIFAEKNE</sequence>
<dbReference type="Pfam" id="PF13649">
    <property type="entry name" value="Methyltransf_25"/>
    <property type="match status" value="1"/>
</dbReference>
<dbReference type="AlphaFoldDB" id="A0A285I0K3"/>
<dbReference type="PANTHER" id="PTHR43861">
    <property type="entry name" value="TRANS-ACONITATE 2-METHYLTRANSFERASE-RELATED"/>
    <property type="match status" value="1"/>
</dbReference>
<dbReference type="EMBL" id="OBDZ01000027">
    <property type="protein sequence ID" value="SNY40586.1"/>
    <property type="molecule type" value="Genomic_DNA"/>
</dbReference>
<organism evidence="4 5">
    <name type="scientific">Orenia metallireducens</name>
    <dbReference type="NCBI Taxonomy" id="1413210"/>
    <lineage>
        <taxon>Bacteria</taxon>
        <taxon>Bacillati</taxon>
        <taxon>Bacillota</taxon>
        <taxon>Clostridia</taxon>
        <taxon>Halanaerobiales</taxon>
        <taxon>Halobacteroidaceae</taxon>
        <taxon>Orenia</taxon>
    </lineage>
</organism>
<name>A0A285I0K3_9FIRM</name>
<dbReference type="InterPro" id="IPR029063">
    <property type="entry name" value="SAM-dependent_MTases_sf"/>
</dbReference>
<keyword evidence="5" id="KW-1185">Reference proteome</keyword>
<protein>
    <submittedName>
        <fullName evidence="4">Ubiquinone/menaquinone biosynthesis C-methylase UbiE</fullName>
    </submittedName>
</protein>
<evidence type="ECO:0000259" key="3">
    <source>
        <dbReference type="Pfam" id="PF13649"/>
    </source>
</evidence>
<evidence type="ECO:0000256" key="1">
    <source>
        <dbReference type="ARBA" id="ARBA00022603"/>
    </source>
</evidence>
<dbReference type="PANTHER" id="PTHR43861:SF1">
    <property type="entry name" value="TRANS-ACONITATE 2-METHYLTRANSFERASE"/>
    <property type="match status" value="1"/>
</dbReference>
<feature type="domain" description="Methyltransferase" evidence="3">
    <location>
        <begin position="45"/>
        <end position="137"/>
    </location>
</feature>
<dbReference type="RefSeq" id="WP_097018980.1">
    <property type="nucleotide sequence ID" value="NZ_OBDZ01000027.1"/>
</dbReference>
<keyword evidence="1 4" id="KW-0489">Methyltransferase</keyword>
<dbReference type="CDD" id="cd02440">
    <property type="entry name" value="AdoMet_MTases"/>
    <property type="match status" value="1"/>
</dbReference>